<feature type="domain" description="ABC transporter" evidence="4">
    <location>
        <begin position="16"/>
        <end position="235"/>
    </location>
</feature>
<dbReference type="PROSITE" id="PS00211">
    <property type="entry name" value="ABC_TRANSPORTER_1"/>
    <property type="match status" value="1"/>
</dbReference>
<dbReference type="InterPro" id="IPR003593">
    <property type="entry name" value="AAA+_ATPase"/>
</dbReference>
<dbReference type="SMART" id="SM00382">
    <property type="entry name" value="AAA"/>
    <property type="match status" value="2"/>
</dbReference>
<dbReference type="EMBL" id="CP043505">
    <property type="protein sequence ID" value="QEO14069.1"/>
    <property type="molecule type" value="Genomic_DNA"/>
</dbReference>
<dbReference type="KEGG" id="ail:FLP10_06260"/>
<sequence length="670" mass="69426">MMQRRMPRGGAGAAGIAVDGVTVDFGATRALDGVSLEVPRGEVTAVVGGDGAGKSTLLRVFANRVRPGTGSVSTLPREHIGYQPATSGVWANLSVRQNLEFVGRSYGMSARDIRSRGGELLERAALADARDRLGRALSGGMRQKLGFVLAMLHSPELVLLDEPSTGVDPVSRVELWRLISGIATDGTAVLMATTYLDEAQRAASVLALDGGRAIADGAPDAIIAGVPGTIVELPDDASAGPTSWRRGIRRHAWVAPGAAEPADGTPIEAPDLEDALIALTVASASAGRVAPERSDDAPSAGRVAPERSDDAPSAGRVAPERSDDAYRDQRNQRTSRGLDTRAPSSLAPRPAEGERAPSSLAPRPAEGGAPVAAARHVTRRFGGDSAVDDVSLDVRPGEILGLIGANGAGKTTFLRMLIGLERPDEGEVRLFGTPPDDAARRRMGYVPQGLGLFRTITVAQNAEFAARVYGTGPIALPPSLADVSAAVVNDIGLGRQRQLAFALALGHEPELLVLDEPTSGVDPLARARLWDVIHEQASAGRGVIVTTHYLQEAEQCTRLALMAHGRLLGVGSVADLTSGTSAVLVRSDAWQQAFTALGDAGLPTMLSGRDIRVAGVPGDRVREVLAAADVAASVDPVEPTLEETMVLLDRDAAAAAAPAGASAAPGEHAA</sequence>
<dbReference type="PANTHER" id="PTHR43038:SF3">
    <property type="entry name" value="ABC TRANSPORTER G FAMILY MEMBER 20 ISOFORM X1"/>
    <property type="match status" value="1"/>
</dbReference>
<gene>
    <name evidence="5" type="ORF">FLP10_06260</name>
</gene>
<organism evidence="5 6">
    <name type="scientific">Agromyces intestinalis</name>
    <dbReference type="NCBI Taxonomy" id="2592652"/>
    <lineage>
        <taxon>Bacteria</taxon>
        <taxon>Bacillati</taxon>
        <taxon>Actinomycetota</taxon>
        <taxon>Actinomycetes</taxon>
        <taxon>Micrococcales</taxon>
        <taxon>Microbacteriaceae</taxon>
        <taxon>Agromyces</taxon>
    </lineage>
</organism>
<evidence type="ECO:0000313" key="6">
    <source>
        <dbReference type="Proteomes" id="UP000324678"/>
    </source>
</evidence>
<dbReference type="Gene3D" id="3.40.50.300">
    <property type="entry name" value="P-loop containing nucleotide triphosphate hydrolases"/>
    <property type="match status" value="2"/>
</dbReference>
<keyword evidence="1" id="KW-0547">Nucleotide-binding</keyword>
<evidence type="ECO:0000256" key="1">
    <source>
        <dbReference type="ARBA" id="ARBA00022741"/>
    </source>
</evidence>
<feature type="compositionally biased region" description="Basic and acidic residues" evidence="3">
    <location>
        <begin position="318"/>
        <end position="339"/>
    </location>
</feature>
<dbReference type="SUPFAM" id="SSF52540">
    <property type="entry name" value="P-loop containing nucleoside triphosphate hydrolases"/>
    <property type="match status" value="2"/>
</dbReference>
<accession>A0A5C1YG68</accession>
<evidence type="ECO:0000256" key="3">
    <source>
        <dbReference type="SAM" id="MobiDB-lite"/>
    </source>
</evidence>
<reference evidence="5 6" key="1">
    <citation type="submission" date="2019-09" db="EMBL/GenBank/DDBJ databases">
        <title>Genome sequencing of strain KACC 19306.</title>
        <authorList>
            <person name="Heo J."/>
            <person name="Kim S.-J."/>
            <person name="Kim J.-S."/>
            <person name="Hong S.-B."/>
            <person name="Kwon S.-W."/>
        </authorList>
    </citation>
    <scope>NUCLEOTIDE SEQUENCE [LARGE SCALE GENOMIC DNA]</scope>
    <source>
        <strain evidence="5 6">KACC 19306</strain>
    </source>
</reference>
<dbReference type="GO" id="GO:0005524">
    <property type="term" value="F:ATP binding"/>
    <property type="evidence" value="ECO:0007669"/>
    <property type="project" value="UniProtKB-KW"/>
</dbReference>
<dbReference type="Pfam" id="PF00005">
    <property type="entry name" value="ABC_tran"/>
    <property type="match status" value="2"/>
</dbReference>
<dbReference type="CDD" id="cd03230">
    <property type="entry name" value="ABC_DR_subfamily_A"/>
    <property type="match status" value="2"/>
</dbReference>
<dbReference type="OrthoDB" id="9804819at2"/>
<protein>
    <submittedName>
        <fullName evidence="5">ATP-binding cassette domain-containing protein</fullName>
    </submittedName>
</protein>
<evidence type="ECO:0000259" key="4">
    <source>
        <dbReference type="PROSITE" id="PS50893"/>
    </source>
</evidence>
<dbReference type="InterPro" id="IPR003439">
    <property type="entry name" value="ABC_transporter-like_ATP-bd"/>
</dbReference>
<dbReference type="GO" id="GO:0016887">
    <property type="term" value="F:ATP hydrolysis activity"/>
    <property type="evidence" value="ECO:0007669"/>
    <property type="project" value="InterPro"/>
</dbReference>
<keyword evidence="2 5" id="KW-0067">ATP-binding</keyword>
<evidence type="ECO:0000256" key="2">
    <source>
        <dbReference type="ARBA" id="ARBA00022840"/>
    </source>
</evidence>
<feature type="domain" description="ABC transporter" evidence="4">
    <location>
        <begin position="372"/>
        <end position="589"/>
    </location>
</feature>
<proteinExistence type="predicted"/>
<evidence type="ECO:0000313" key="5">
    <source>
        <dbReference type="EMBL" id="QEO14069.1"/>
    </source>
</evidence>
<dbReference type="InterPro" id="IPR017871">
    <property type="entry name" value="ABC_transporter-like_CS"/>
</dbReference>
<feature type="region of interest" description="Disordered" evidence="3">
    <location>
        <begin position="285"/>
        <end position="370"/>
    </location>
</feature>
<name>A0A5C1YG68_9MICO</name>
<dbReference type="PANTHER" id="PTHR43038">
    <property type="entry name" value="ATP-BINDING CASSETTE, SUB-FAMILY H, MEMBER 1"/>
    <property type="match status" value="1"/>
</dbReference>
<dbReference type="InterPro" id="IPR027417">
    <property type="entry name" value="P-loop_NTPase"/>
</dbReference>
<dbReference type="PROSITE" id="PS50893">
    <property type="entry name" value="ABC_TRANSPORTER_2"/>
    <property type="match status" value="2"/>
</dbReference>
<dbReference type="AlphaFoldDB" id="A0A5C1YG68"/>
<keyword evidence="6" id="KW-1185">Reference proteome</keyword>
<dbReference type="Proteomes" id="UP000324678">
    <property type="component" value="Chromosome"/>
</dbReference>